<dbReference type="AlphaFoldDB" id="A0AAD8IPY1"/>
<protein>
    <submittedName>
        <fullName evidence="1">Uncharacterized protein</fullName>
    </submittedName>
</protein>
<evidence type="ECO:0000313" key="2">
    <source>
        <dbReference type="Proteomes" id="UP001237642"/>
    </source>
</evidence>
<evidence type="ECO:0000313" key="1">
    <source>
        <dbReference type="EMBL" id="KAK1388964.1"/>
    </source>
</evidence>
<accession>A0AAD8IPY1</accession>
<reference evidence="1" key="2">
    <citation type="submission" date="2023-05" db="EMBL/GenBank/DDBJ databases">
        <authorList>
            <person name="Schelkunov M.I."/>
        </authorList>
    </citation>
    <scope>NUCLEOTIDE SEQUENCE</scope>
    <source>
        <strain evidence="1">Hsosn_3</strain>
        <tissue evidence="1">Leaf</tissue>
    </source>
</reference>
<comment type="caution">
    <text evidence="1">The sequence shown here is derived from an EMBL/GenBank/DDBJ whole genome shotgun (WGS) entry which is preliminary data.</text>
</comment>
<dbReference type="InterPro" id="IPR036691">
    <property type="entry name" value="Endo/exonu/phosph_ase_sf"/>
</dbReference>
<gene>
    <name evidence="1" type="ORF">POM88_017142</name>
</gene>
<dbReference type="Proteomes" id="UP001237642">
    <property type="component" value="Unassembled WGS sequence"/>
</dbReference>
<sequence length="115" mass="13409">MRRTWELLRNLTRDSNLSWCTIGDMNNIVEQSDKKGGALYPQWLLDGFNDTLEDAGLKDMELYGHPFTWERGGDTDSWLEIRTQSYGYEEKAFSFRKCVANRTFVQHYSSSQLGI</sequence>
<dbReference type="SUPFAM" id="SSF56219">
    <property type="entry name" value="DNase I-like"/>
    <property type="match status" value="1"/>
</dbReference>
<proteinExistence type="predicted"/>
<organism evidence="1 2">
    <name type="scientific">Heracleum sosnowskyi</name>
    <dbReference type="NCBI Taxonomy" id="360622"/>
    <lineage>
        <taxon>Eukaryota</taxon>
        <taxon>Viridiplantae</taxon>
        <taxon>Streptophyta</taxon>
        <taxon>Embryophyta</taxon>
        <taxon>Tracheophyta</taxon>
        <taxon>Spermatophyta</taxon>
        <taxon>Magnoliopsida</taxon>
        <taxon>eudicotyledons</taxon>
        <taxon>Gunneridae</taxon>
        <taxon>Pentapetalae</taxon>
        <taxon>asterids</taxon>
        <taxon>campanulids</taxon>
        <taxon>Apiales</taxon>
        <taxon>Apiaceae</taxon>
        <taxon>Apioideae</taxon>
        <taxon>apioid superclade</taxon>
        <taxon>Tordylieae</taxon>
        <taxon>Tordyliinae</taxon>
        <taxon>Heracleum</taxon>
    </lineage>
</organism>
<dbReference type="EMBL" id="JAUIZM010000004">
    <property type="protein sequence ID" value="KAK1388964.1"/>
    <property type="molecule type" value="Genomic_DNA"/>
</dbReference>
<keyword evidence="2" id="KW-1185">Reference proteome</keyword>
<name>A0AAD8IPY1_9APIA</name>
<reference evidence="1" key="1">
    <citation type="submission" date="2023-02" db="EMBL/GenBank/DDBJ databases">
        <title>Genome of toxic invasive species Heracleum sosnowskyi carries increased number of genes despite the absence of recent whole-genome duplications.</title>
        <authorList>
            <person name="Schelkunov M."/>
            <person name="Shtratnikova V."/>
            <person name="Makarenko M."/>
            <person name="Klepikova A."/>
            <person name="Omelchenko D."/>
            <person name="Novikova G."/>
            <person name="Obukhova E."/>
            <person name="Bogdanov V."/>
            <person name="Penin A."/>
            <person name="Logacheva M."/>
        </authorList>
    </citation>
    <scope>NUCLEOTIDE SEQUENCE</scope>
    <source>
        <strain evidence="1">Hsosn_3</strain>
        <tissue evidence="1">Leaf</tissue>
    </source>
</reference>